<organism evidence="1 2">
    <name type="scientific">Pseudidiomarina insulisalsae</name>
    <dbReference type="NCBI Taxonomy" id="575789"/>
    <lineage>
        <taxon>Bacteria</taxon>
        <taxon>Pseudomonadati</taxon>
        <taxon>Pseudomonadota</taxon>
        <taxon>Gammaproteobacteria</taxon>
        <taxon>Alteromonadales</taxon>
        <taxon>Idiomarinaceae</taxon>
        <taxon>Pseudidiomarina</taxon>
    </lineage>
</organism>
<dbReference type="OrthoDB" id="9825758at2"/>
<keyword evidence="2" id="KW-1185">Reference proteome</keyword>
<proteinExistence type="predicted"/>
<sequence>MRFIIVLALGIAAVIGGWLLTRDESSPELMRQNVEVTATETIAVEKKDDETAVIRQPTVSADETVTNDATTESALELALKRYPDVSLEDIQKLFADDPELIGIRPDFMLALMERGDIAANQVMLSVPKIGPVTAAMYVVVSSRRDSFTVEHFDRLVALGADINNGEAWRGVMAMKNNRDVIDRWYSYVSLGPEVHNEMYNTALAFGNTALRDYLLDEKQGSMDGLQIDEFNMMMSSGMVRGTVMSLDKIEEELAAGHEGNREVVEAELAHILRMRLRQAQMLATLTDKEKELAEIEAFEQKLAQALLNYEQEI</sequence>
<protein>
    <submittedName>
        <fullName evidence="1">Uncharacterized protein</fullName>
    </submittedName>
</protein>
<evidence type="ECO:0000313" key="2">
    <source>
        <dbReference type="Proteomes" id="UP000288259"/>
    </source>
</evidence>
<evidence type="ECO:0000313" key="1">
    <source>
        <dbReference type="EMBL" id="RUO59006.1"/>
    </source>
</evidence>
<dbReference type="AlphaFoldDB" id="A0A432YDR0"/>
<accession>A0A432YDR0</accession>
<name>A0A432YDR0_9GAMM</name>
<dbReference type="EMBL" id="PIPY01000009">
    <property type="protein sequence ID" value="RUO59006.1"/>
    <property type="molecule type" value="Genomic_DNA"/>
</dbReference>
<comment type="caution">
    <text evidence="1">The sequence shown here is derived from an EMBL/GenBank/DDBJ whole genome shotgun (WGS) entry which is preliminary data.</text>
</comment>
<gene>
    <name evidence="1" type="ORF">CWI71_09300</name>
</gene>
<reference evidence="2" key="1">
    <citation type="journal article" date="2018" name="Front. Microbiol.">
        <title>Genome-Based Analysis Reveals the Taxonomy and Diversity of the Family Idiomarinaceae.</title>
        <authorList>
            <person name="Liu Y."/>
            <person name="Lai Q."/>
            <person name="Shao Z."/>
        </authorList>
    </citation>
    <scope>NUCLEOTIDE SEQUENCE [LARGE SCALE GENOMIC DNA]</scope>
    <source>
        <strain evidence="2">CVS-6</strain>
    </source>
</reference>
<dbReference type="RefSeq" id="WP_126754996.1">
    <property type="nucleotide sequence ID" value="NZ_PIPY01000009.1"/>
</dbReference>
<dbReference type="Proteomes" id="UP000288259">
    <property type="component" value="Unassembled WGS sequence"/>
</dbReference>